<dbReference type="GeneID" id="73350441"/>
<reference evidence="1" key="1">
    <citation type="journal article" date="2021" name="Mol. Plant Microbe Interact.">
        <title>Complete Genome Sequence of the Plant-Pathogenic Fungus Colletotrichum lupini.</title>
        <authorList>
            <person name="Baroncelli R."/>
            <person name="Pensec F."/>
            <person name="Da Lio D."/>
            <person name="Boufleur T."/>
            <person name="Vicente I."/>
            <person name="Sarrocco S."/>
            <person name="Picot A."/>
            <person name="Baraldi E."/>
            <person name="Sukno S."/>
            <person name="Thon M."/>
            <person name="Le Floch G."/>
        </authorList>
    </citation>
    <scope>NUCLEOTIDE SEQUENCE</scope>
    <source>
        <strain evidence="1">IMI 504893</strain>
    </source>
</reference>
<dbReference type="AlphaFoldDB" id="A0A9Q8T9Y6"/>
<proteinExistence type="predicted"/>
<sequence>MPMLMPMIRTIPHVPLPLSLSFSCSLFAGPVSYGNLYYNPVHGNHRRPQYLPYHPIPVYAGQPAPSPKHPLSLDLCRSLGKPQGRKLAVGGDLGLGFHGRGYE</sequence>
<keyword evidence="2" id="KW-1185">Reference proteome</keyword>
<dbReference type="EMBL" id="CP019481">
    <property type="protein sequence ID" value="UQC90977.1"/>
    <property type="molecule type" value="Genomic_DNA"/>
</dbReference>
<organism evidence="1 2">
    <name type="scientific">Colletotrichum lupini</name>
    <dbReference type="NCBI Taxonomy" id="145971"/>
    <lineage>
        <taxon>Eukaryota</taxon>
        <taxon>Fungi</taxon>
        <taxon>Dikarya</taxon>
        <taxon>Ascomycota</taxon>
        <taxon>Pezizomycotina</taxon>
        <taxon>Sordariomycetes</taxon>
        <taxon>Hypocreomycetidae</taxon>
        <taxon>Glomerellales</taxon>
        <taxon>Glomerellaceae</taxon>
        <taxon>Colletotrichum</taxon>
        <taxon>Colletotrichum acutatum species complex</taxon>
    </lineage>
</organism>
<gene>
    <name evidence="1" type="ORF">CLUP02_16510</name>
</gene>
<accession>A0A9Q8T9Y6</accession>
<name>A0A9Q8T9Y6_9PEZI</name>
<evidence type="ECO:0000313" key="2">
    <source>
        <dbReference type="Proteomes" id="UP000830671"/>
    </source>
</evidence>
<protein>
    <submittedName>
        <fullName evidence="1">Uncharacterized protein</fullName>
    </submittedName>
</protein>
<dbReference type="RefSeq" id="XP_049152578.1">
    <property type="nucleotide sequence ID" value="XM_049295431.1"/>
</dbReference>
<dbReference type="KEGG" id="clup:CLUP02_16510"/>
<evidence type="ECO:0000313" key="1">
    <source>
        <dbReference type="EMBL" id="UQC90977.1"/>
    </source>
</evidence>
<dbReference type="Proteomes" id="UP000830671">
    <property type="component" value="Chromosome 9"/>
</dbReference>